<evidence type="ECO:0000256" key="1">
    <source>
        <dbReference type="SAM" id="Phobius"/>
    </source>
</evidence>
<reference evidence="2" key="1">
    <citation type="submission" date="2016-10" db="EMBL/GenBank/DDBJ databases">
        <authorList>
            <person name="de Groot N.N."/>
        </authorList>
    </citation>
    <scope>NUCLEOTIDE SEQUENCE</scope>
</reference>
<evidence type="ECO:0000313" key="2">
    <source>
        <dbReference type="EMBL" id="SFZ98287.1"/>
    </source>
</evidence>
<organism evidence="2">
    <name type="scientific">hydrothermal vent metagenome</name>
    <dbReference type="NCBI Taxonomy" id="652676"/>
    <lineage>
        <taxon>unclassified sequences</taxon>
        <taxon>metagenomes</taxon>
        <taxon>ecological metagenomes</taxon>
    </lineage>
</organism>
<dbReference type="AlphaFoldDB" id="A0A1W1EE03"/>
<protein>
    <submittedName>
        <fullName evidence="2">Uncharacterized protein</fullName>
    </submittedName>
</protein>
<keyword evidence="1" id="KW-0472">Membrane</keyword>
<feature type="transmembrane region" description="Helical" evidence="1">
    <location>
        <begin position="22"/>
        <end position="46"/>
    </location>
</feature>
<dbReference type="EMBL" id="FPKX01000044">
    <property type="protein sequence ID" value="SFZ98287.1"/>
    <property type="molecule type" value="Genomic_DNA"/>
</dbReference>
<name>A0A1W1EE03_9ZZZZ</name>
<proteinExistence type="predicted"/>
<keyword evidence="1" id="KW-1133">Transmembrane helix</keyword>
<accession>A0A1W1EE03</accession>
<gene>
    <name evidence="2" type="ORF">MNB_SV-5-1800</name>
</gene>
<keyword evidence="1" id="KW-0812">Transmembrane</keyword>
<sequence length="50" mass="5926">MNDSKVSLEKRELNVIEIINKIFIYFFNISLLYLLELLECSIAIIYEVSK</sequence>